<protein>
    <recommendedName>
        <fullName evidence="3">PKD domain-containing protein</fullName>
    </recommendedName>
</protein>
<dbReference type="Proteomes" id="UP000199475">
    <property type="component" value="Unassembled WGS sequence"/>
</dbReference>
<evidence type="ECO:0000313" key="2">
    <source>
        <dbReference type="Proteomes" id="UP000199475"/>
    </source>
</evidence>
<organism evidence="1 2">
    <name type="scientific">Tessaracoccus oleiagri</name>
    <dbReference type="NCBI Taxonomy" id="686624"/>
    <lineage>
        <taxon>Bacteria</taxon>
        <taxon>Bacillati</taxon>
        <taxon>Actinomycetota</taxon>
        <taxon>Actinomycetes</taxon>
        <taxon>Propionibacteriales</taxon>
        <taxon>Propionibacteriaceae</taxon>
        <taxon>Tessaracoccus</taxon>
    </lineage>
</organism>
<reference evidence="1 2" key="1">
    <citation type="submission" date="2016-10" db="EMBL/GenBank/DDBJ databases">
        <authorList>
            <person name="de Groot N.N."/>
        </authorList>
    </citation>
    <scope>NUCLEOTIDE SEQUENCE [LARGE SCALE GENOMIC DNA]</scope>
    <source>
        <strain evidence="1 2">CGMCC 1.9159</strain>
    </source>
</reference>
<keyword evidence="2" id="KW-1185">Reference proteome</keyword>
<evidence type="ECO:0008006" key="3">
    <source>
        <dbReference type="Google" id="ProtNLM"/>
    </source>
</evidence>
<dbReference type="AlphaFoldDB" id="A0A1G9N2Y6"/>
<dbReference type="STRING" id="686624.SAMN04488242_2913"/>
<name>A0A1G9N2Y6_9ACTN</name>
<accession>A0A1G9N2Y6</accession>
<proteinExistence type="predicted"/>
<sequence>MALATTPDARANSCTSEIVTEFGTIKTAIRCVVQGGSEGGARAPVKTDKRCYTASGDVVSCISFGGKWNPTKQCYSRPKDVQPAMSDPVWEGNTDGQIMECARGDMNGWSMSWDWWQATPETAQLPDPAVLAQRAVDSMSLDPITMGIFPKSVADDPDSLGYVGWNTWMWADSPSDQTWGPITASASAGGYTVTATAVVDRVVWDMGNGDTVSCGKGTPWRPRFTNNEPSPDCGYVYEQPGRYTITATSYWSVNWSGIGETGVIPLELSDTRELVVAEVQVVTTTGR</sequence>
<evidence type="ECO:0000313" key="1">
    <source>
        <dbReference type="EMBL" id="SDL80926.1"/>
    </source>
</evidence>
<gene>
    <name evidence="1" type="ORF">SAMN04488242_2913</name>
</gene>
<dbReference type="EMBL" id="FNGP01000006">
    <property type="protein sequence ID" value="SDL80926.1"/>
    <property type="molecule type" value="Genomic_DNA"/>
</dbReference>